<comment type="caution">
    <text evidence="3">The sequence shown here is derived from an EMBL/GenBank/DDBJ whole genome shotgun (WGS) entry which is preliminary data.</text>
</comment>
<dbReference type="Proteomes" id="UP000315252">
    <property type="component" value="Unassembled WGS sequence"/>
</dbReference>
<keyword evidence="4" id="KW-1185">Reference proteome</keyword>
<organism evidence="3 4">
    <name type="scientific">Denitrobaculum tricleocarpae</name>
    <dbReference type="NCBI Taxonomy" id="2591009"/>
    <lineage>
        <taxon>Bacteria</taxon>
        <taxon>Pseudomonadati</taxon>
        <taxon>Pseudomonadota</taxon>
        <taxon>Alphaproteobacteria</taxon>
        <taxon>Rhodospirillales</taxon>
        <taxon>Rhodospirillaceae</taxon>
        <taxon>Denitrobaculum</taxon>
    </lineage>
</organism>
<reference evidence="3 4" key="1">
    <citation type="submission" date="2019-06" db="EMBL/GenBank/DDBJ databases">
        <title>Whole genome sequence for Rhodospirillaceae sp. R148.</title>
        <authorList>
            <person name="Wang G."/>
        </authorList>
    </citation>
    <scope>NUCLEOTIDE SEQUENCE [LARGE SCALE GENOMIC DNA]</scope>
    <source>
        <strain evidence="3 4">R148</strain>
    </source>
</reference>
<dbReference type="EMBL" id="VHSH01000019">
    <property type="protein sequence ID" value="TQV70102.1"/>
    <property type="molecule type" value="Genomic_DNA"/>
</dbReference>
<name>A0A545SYS3_9PROT</name>
<sequence length="67" mass="7368">MTSDEQAGGDKGRGAVRGKLSTDAQDKIGEKLRGMYETVATEPIPEKFLDLLKSLEEAEQGQKRDDE</sequence>
<gene>
    <name evidence="3" type="ORF">FKG95_28480</name>
</gene>
<evidence type="ECO:0000256" key="1">
    <source>
        <dbReference type="SAM" id="MobiDB-lite"/>
    </source>
</evidence>
<proteinExistence type="predicted"/>
<protein>
    <recommendedName>
        <fullName evidence="2">Anti-sigma factor NepR domain-containing protein</fullName>
    </recommendedName>
</protein>
<feature type="domain" description="Anti-sigma factor NepR" evidence="2">
    <location>
        <begin position="25"/>
        <end position="59"/>
    </location>
</feature>
<dbReference type="InterPro" id="IPR041649">
    <property type="entry name" value="NepR"/>
</dbReference>
<evidence type="ECO:0000313" key="4">
    <source>
        <dbReference type="Proteomes" id="UP000315252"/>
    </source>
</evidence>
<accession>A0A545SYS3</accession>
<dbReference type="Pfam" id="PF18557">
    <property type="entry name" value="NepR"/>
    <property type="match status" value="1"/>
</dbReference>
<dbReference type="AlphaFoldDB" id="A0A545SYS3"/>
<evidence type="ECO:0000313" key="3">
    <source>
        <dbReference type="EMBL" id="TQV70102.1"/>
    </source>
</evidence>
<feature type="region of interest" description="Disordered" evidence="1">
    <location>
        <begin position="1"/>
        <end position="29"/>
    </location>
</feature>
<evidence type="ECO:0000259" key="2">
    <source>
        <dbReference type="Pfam" id="PF18557"/>
    </source>
</evidence>